<accession>A0AA37SP20</accession>
<dbReference type="AlphaFoldDB" id="A0AA37SP20"/>
<reference evidence="2" key="2">
    <citation type="submission" date="2023-01" db="EMBL/GenBank/DDBJ databases">
        <title>Draft genome sequence of Portibacter lacus strain NBRC 108769.</title>
        <authorList>
            <person name="Sun Q."/>
            <person name="Mori K."/>
        </authorList>
    </citation>
    <scope>NUCLEOTIDE SEQUENCE</scope>
    <source>
        <strain evidence="2">NBRC 108769</strain>
    </source>
</reference>
<evidence type="ECO:0000313" key="2">
    <source>
        <dbReference type="EMBL" id="GLR16539.1"/>
    </source>
</evidence>
<sequence>MLIAISSNAQSWKVDANHSSIMFNAKHSGISFINGRFMEFEATMEGGTPEDFTGAKVSFTAQVNSINTGAEGRDNHLKRNDFFDMENHPTISFVSTSFTKTEDNMYTVVGNLTMKGNTKEVEIAAHHIGSTKTRDGRNKVGFQLTGNVDRNDFGVSGAAGSVAPIIEILCNVEVEEPKEN</sequence>
<comment type="caution">
    <text evidence="2">The sequence shown here is derived from an EMBL/GenBank/DDBJ whole genome shotgun (WGS) entry which is preliminary data.</text>
</comment>
<dbReference type="SUPFAM" id="SSF101874">
    <property type="entry name" value="YceI-like"/>
    <property type="match status" value="1"/>
</dbReference>
<dbReference type="Pfam" id="PF04264">
    <property type="entry name" value="YceI"/>
    <property type="match status" value="1"/>
</dbReference>
<feature type="domain" description="Lipid/polyisoprenoid-binding YceI-like" evidence="1">
    <location>
        <begin position="11"/>
        <end position="175"/>
    </location>
</feature>
<dbReference type="SMART" id="SM00867">
    <property type="entry name" value="YceI"/>
    <property type="match status" value="1"/>
</dbReference>
<organism evidence="2 3">
    <name type="scientific">Portibacter lacus</name>
    <dbReference type="NCBI Taxonomy" id="1099794"/>
    <lineage>
        <taxon>Bacteria</taxon>
        <taxon>Pseudomonadati</taxon>
        <taxon>Bacteroidota</taxon>
        <taxon>Saprospiria</taxon>
        <taxon>Saprospirales</taxon>
        <taxon>Haliscomenobacteraceae</taxon>
        <taxon>Portibacter</taxon>
    </lineage>
</organism>
<evidence type="ECO:0000259" key="1">
    <source>
        <dbReference type="SMART" id="SM00867"/>
    </source>
</evidence>
<proteinExistence type="predicted"/>
<protein>
    <submittedName>
        <fullName evidence="2">UPF0312 protein</fullName>
    </submittedName>
</protein>
<dbReference type="InterPro" id="IPR036761">
    <property type="entry name" value="TTHA0802/YceI-like_sf"/>
</dbReference>
<keyword evidence="3" id="KW-1185">Reference proteome</keyword>
<dbReference type="Gene3D" id="2.40.128.110">
    <property type="entry name" value="Lipid/polyisoprenoid-binding, YceI-like"/>
    <property type="match status" value="1"/>
</dbReference>
<dbReference type="EMBL" id="BSOH01000006">
    <property type="protein sequence ID" value="GLR16539.1"/>
    <property type="molecule type" value="Genomic_DNA"/>
</dbReference>
<dbReference type="InterPro" id="IPR007372">
    <property type="entry name" value="Lipid/polyisoprenoid-bd_YceI"/>
</dbReference>
<gene>
    <name evidence="2" type="ORF">GCM10007940_11540</name>
</gene>
<name>A0AA37SP20_9BACT</name>
<dbReference type="PANTHER" id="PTHR34406">
    <property type="entry name" value="PROTEIN YCEI"/>
    <property type="match status" value="1"/>
</dbReference>
<dbReference type="PANTHER" id="PTHR34406:SF1">
    <property type="entry name" value="PROTEIN YCEI"/>
    <property type="match status" value="1"/>
</dbReference>
<dbReference type="Proteomes" id="UP001156666">
    <property type="component" value="Unassembled WGS sequence"/>
</dbReference>
<reference evidence="2" key="1">
    <citation type="journal article" date="2014" name="Int. J. Syst. Evol. Microbiol.">
        <title>Complete genome sequence of Corynebacterium casei LMG S-19264T (=DSM 44701T), isolated from a smear-ripened cheese.</title>
        <authorList>
            <consortium name="US DOE Joint Genome Institute (JGI-PGF)"/>
            <person name="Walter F."/>
            <person name="Albersmeier A."/>
            <person name="Kalinowski J."/>
            <person name="Ruckert C."/>
        </authorList>
    </citation>
    <scope>NUCLEOTIDE SEQUENCE</scope>
    <source>
        <strain evidence="2">NBRC 108769</strain>
    </source>
</reference>
<evidence type="ECO:0000313" key="3">
    <source>
        <dbReference type="Proteomes" id="UP001156666"/>
    </source>
</evidence>